<evidence type="ECO:0000259" key="1">
    <source>
        <dbReference type="Pfam" id="PF12867"/>
    </source>
</evidence>
<protein>
    <submittedName>
        <fullName evidence="2">DinB superfamily protein</fullName>
    </submittedName>
</protein>
<name>A0A1T5DTC6_9SPHI</name>
<dbReference type="EMBL" id="FUYR01000002">
    <property type="protein sequence ID" value="SKB74760.1"/>
    <property type="molecule type" value="Genomic_DNA"/>
</dbReference>
<dbReference type="SUPFAM" id="SSF109854">
    <property type="entry name" value="DinB/YfiT-like putative metalloenzymes"/>
    <property type="match status" value="1"/>
</dbReference>
<accession>A0A1T5DTC6</accession>
<evidence type="ECO:0000313" key="2">
    <source>
        <dbReference type="EMBL" id="SKB74760.1"/>
    </source>
</evidence>
<dbReference type="AlphaFoldDB" id="A0A1T5DTC6"/>
<reference evidence="3" key="1">
    <citation type="submission" date="2017-02" db="EMBL/GenBank/DDBJ databases">
        <authorList>
            <person name="Varghese N."/>
            <person name="Submissions S."/>
        </authorList>
    </citation>
    <scope>NUCLEOTIDE SEQUENCE [LARGE SCALE GENOMIC DNA]</scope>
    <source>
        <strain evidence="3">DSM 22385</strain>
    </source>
</reference>
<dbReference type="Gene3D" id="1.20.120.450">
    <property type="entry name" value="dinb family like domain"/>
    <property type="match status" value="1"/>
</dbReference>
<organism evidence="2 3">
    <name type="scientific">Daejeonella lutea</name>
    <dbReference type="NCBI Taxonomy" id="572036"/>
    <lineage>
        <taxon>Bacteria</taxon>
        <taxon>Pseudomonadati</taxon>
        <taxon>Bacteroidota</taxon>
        <taxon>Sphingobacteriia</taxon>
        <taxon>Sphingobacteriales</taxon>
        <taxon>Sphingobacteriaceae</taxon>
        <taxon>Daejeonella</taxon>
    </lineage>
</organism>
<gene>
    <name evidence="2" type="ORF">SAMN05661099_2574</name>
</gene>
<evidence type="ECO:0000313" key="3">
    <source>
        <dbReference type="Proteomes" id="UP000189981"/>
    </source>
</evidence>
<dbReference type="Pfam" id="PF12867">
    <property type="entry name" value="DinB_2"/>
    <property type="match status" value="1"/>
</dbReference>
<proteinExistence type="predicted"/>
<keyword evidence="3" id="KW-1185">Reference proteome</keyword>
<dbReference type="RefSeq" id="WP_079703067.1">
    <property type="nucleotide sequence ID" value="NZ_FUYR01000002.1"/>
</dbReference>
<dbReference type="OrthoDB" id="9793216at2"/>
<dbReference type="STRING" id="572036.SAMN05661099_2574"/>
<dbReference type="Proteomes" id="UP000189981">
    <property type="component" value="Unassembled WGS sequence"/>
</dbReference>
<dbReference type="InterPro" id="IPR034660">
    <property type="entry name" value="DinB/YfiT-like"/>
</dbReference>
<dbReference type="InterPro" id="IPR024775">
    <property type="entry name" value="DinB-like"/>
</dbReference>
<sequence length="168" mass="19132">MKRPRADEYAAFYGKYIDTVSDNVIAELEHQANSFTTFLKGLTQDKASYAYAEGKWTIKELVGHIIDTERIMAYRLLTIARNDQTPLPGFEEDDYVLNARFADRTLDSLADEFAIVRKANMYLVKSLNEDEIGRVSSANGSPISVLALIYILAGHLNHHRNIIEERYL</sequence>
<feature type="domain" description="DinB-like" evidence="1">
    <location>
        <begin position="28"/>
        <end position="163"/>
    </location>
</feature>